<evidence type="ECO:0000256" key="2">
    <source>
        <dbReference type="SAM" id="SignalP"/>
    </source>
</evidence>
<feature type="region of interest" description="Disordered" evidence="1">
    <location>
        <begin position="174"/>
        <end position="193"/>
    </location>
</feature>
<evidence type="ECO:0000313" key="3">
    <source>
        <dbReference type="EMBL" id="GMI48561.1"/>
    </source>
</evidence>
<comment type="caution">
    <text evidence="3">The sequence shown here is derived from an EMBL/GenBank/DDBJ whole genome shotgun (WGS) entry which is preliminary data.</text>
</comment>
<proteinExistence type="predicted"/>
<reference evidence="4" key="1">
    <citation type="journal article" date="2023" name="Commun. Biol.">
        <title>Genome analysis of Parmales, the sister group of diatoms, reveals the evolutionary specialization of diatoms from phago-mixotrophs to photoautotrophs.</title>
        <authorList>
            <person name="Ban H."/>
            <person name="Sato S."/>
            <person name="Yoshikawa S."/>
            <person name="Yamada K."/>
            <person name="Nakamura Y."/>
            <person name="Ichinomiya M."/>
            <person name="Sato N."/>
            <person name="Blanc-Mathieu R."/>
            <person name="Endo H."/>
            <person name="Kuwata A."/>
            <person name="Ogata H."/>
        </authorList>
    </citation>
    <scope>NUCLEOTIDE SEQUENCE [LARGE SCALE GENOMIC DNA]</scope>
</reference>
<dbReference type="EMBL" id="BRYA01000407">
    <property type="protein sequence ID" value="GMI48561.1"/>
    <property type="molecule type" value="Genomic_DNA"/>
</dbReference>
<organism evidence="3 4">
    <name type="scientific">Triparma columacea</name>
    <dbReference type="NCBI Taxonomy" id="722753"/>
    <lineage>
        <taxon>Eukaryota</taxon>
        <taxon>Sar</taxon>
        <taxon>Stramenopiles</taxon>
        <taxon>Ochrophyta</taxon>
        <taxon>Bolidophyceae</taxon>
        <taxon>Parmales</taxon>
        <taxon>Triparmaceae</taxon>
        <taxon>Triparma</taxon>
    </lineage>
</organism>
<feature type="chain" id="PRO_5040922513" evidence="2">
    <location>
        <begin position="20"/>
        <end position="193"/>
    </location>
</feature>
<accession>A0A9W7GPK0</accession>
<dbReference type="OrthoDB" id="197848at2759"/>
<dbReference type="AlphaFoldDB" id="A0A9W7GPK0"/>
<feature type="signal peptide" evidence="2">
    <location>
        <begin position="1"/>
        <end position="19"/>
    </location>
</feature>
<keyword evidence="2" id="KW-0732">Signal</keyword>
<dbReference type="Proteomes" id="UP001165065">
    <property type="component" value="Unassembled WGS sequence"/>
</dbReference>
<gene>
    <name evidence="3" type="ORF">TrCOL_g522</name>
</gene>
<sequence>MSSLRHILVILLCIPSVYSLAGFGASSSKKKSTLRPKNQWDRYIKLRNLYKKDPTCGVSFSSVAISLPLSPPSFLPVGTVGSTPGTPIGSAVGSQKRLIVEHAIRLHPGKITISNSKDVIYGISSIGSTSYTTLSTSDMVKVEEKEVGFEGVCDPGTGFFCKYDGGKIVNGADGDKGVKATGGKKSGEKRTGL</sequence>
<evidence type="ECO:0000313" key="4">
    <source>
        <dbReference type="Proteomes" id="UP001165065"/>
    </source>
</evidence>
<name>A0A9W7GPK0_9STRA</name>
<keyword evidence="4" id="KW-1185">Reference proteome</keyword>
<protein>
    <submittedName>
        <fullName evidence="3">Uncharacterized protein</fullName>
    </submittedName>
</protein>
<evidence type="ECO:0000256" key="1">
    <source>
        <dbReference type="SAM" id="MobiDB-lite"/>
    </source>
</evidence>